<organism evidence="10 11">
    <name type="scientific">Lachancea fermentati</name>
    <name type="common">Zygosaccharomyces fermentati</name>
    <dbReference type="NCBI Taxonomy" id="4955"/>
    <lineage>
        <taxon>Eukaryota</taxon>
        <taxon>Fungi</taxon>
        <taxon>Dikarya</taxon>
        <taxon>Ascomycota</taxon>
        <taxon>Saccharomycotina</taxon>
        <taxon>Saccharomycetes</taxon>
        <taxon>Saccharomycetales</taxon>
        <taxon>Saccharomycetaceae</taxon>
        <taxon>Lachancea</taxon>
    </lineage>
</organism>
<comment type="subcellular location">
    <subcellularLocation>
        <location evidence="1">Nucleus</location>
    </subcellularLocation>
</comment>
<keyword evidence="4" id="KW-0186">Copper</keyword>
<gene>
    <name evidence="10" type="ORF">LAFE_0B07492G</name>
</gene>
<dbReference type="Proteomes" id="UP000190831">
    <property type="component" value="Chromosome B"/>
</dbReference>
<evidence type="ECO:0000313" key="11">
    <source>
        <dbReference type="Proteomes" id="UP000190831"/>
    </source>
</evidence>
<dbReference type="EMBL" id="LT598489">
    <property type="protein sequence ID" value="SCW00011.1"/>
    <property type="molecule type" value="Genomic_DNA"/>
</dbReference>
<feature type="compositionally biased region" description="Low complexity" evidence="8">
    <location>
        <begin position="343"/>
        <end position="354"/>
    </location>
</feature>
<keyword evidence="2" id="KW-0479">Metal-binding</keyword>
<evidence type="ECO:0000256" key="8">
    <source>
        <dbReference type="SAM" id="MobiDB-lite"/>
    </source>
</evidence>
<reference evidence="11" key="1">
    <citation type="submission" date="2016-03" db="EMBL/GenBank/DDBJ databases">
        <authorList>
            <person name="Devillers H."/>
        </authorList>
    </citation>
    <scope>NUCLEOTIDE SEQUENCE [LARGE SCALE GENOMIC DNA]</scope>
</reference>
<dbReference type="FunFam" id="3.90.430.10:FF:000001">
    <property type="entry name" value="Copper fist DNA-binding protein"/>
    <property type="match status" value="1"/>
</dbReference>
<keyword evidence="3" id="KW-0862">Zinc</keyword>
<dbReference type="SUPFAM" id="SSF57879">
    <property type="entry name" value="Zinc domain conserved in yeast copper-regulated transcription factors"/>
    <property type="match status" value="1"/>
</dbReference>
<evidence type="ECO:0000313" key="10">
    <source>
        <dbReference type="EMBL" id="SCW00011.1"/>
    </source>
</evidence>
<dbReference type="OMA" id="HHYQDML"/>
<dbReference type="GO" id="GO:0000978">
    <property type="term" value="F:RNA polymerase II cis-regulatory region sequence-specific DNA binding"/>
    <property type="evidence" value="ECO:0007669"/>
    <property type="project" value="TreeGrafter"/>
</dbReference>
<keyword evidence="7" id="KW-0539">Nucleus</keyword>
<dbReference type="Gene3D" id="3.90.430.10">
    <property type="entry name" value="Copper fist DNA-binding domain"/>
    <property type="match status" value="1"/>
</dbReference>
<feature type="region of interest" description="Disordered" evidence="8">
    <location>
        <begin position="331"/>
        <end position="367"/>
    </location>
</feature>
<evidence type="ECO:0000256" key="1">
    <source>
        <dbReference type="ARBA" id="ARBA00004123"/>
    </source>
</evidence>
<protein>
    <submittedName>
        <fullName evidence="10">LAFE_0B07492g1_1</fullName>
    </submittedName>
</protein>
<feature type="compositionally biased region" description="Low complexity" evidence="8">
    <location>
        <begin position="464"/>
        <end position="473"/>
    </location>
</feature>
<keyword evidence="5" id="KW-0805">Transcription regulation</keyword>
<dbReference type="GO" id="GO:0000981">
    <property type="term" value="F:DNA-binding transcription factor activity, RNA polymerase II-specific"/>
    <property type="evidence" value="ECO:0007669"/>
    <property type="project" value="TreeGrafter"/>
</dbReference>
<keyword evidence="6" id="KW-0804">Transcription</keyword>
<dbReference type="GO" id="GO:0005507">
    <property type="term" value="F:copper ion binding"/>
    <property type="evidence" value="ECO:0007669"/>
    <property type="project" value="InterPro"/>
</dbReference>
<feature type="compositionally biased region" description="Polar residues" evidence="8">
    <location>
        <begin position="520"/>
        <end position="535"/>
    </location>
</feature>
<dbReference type="GO" id="GO:0005634">
    <property type="term" value="C:nucleus"/>
    <property type="evidence" value="ECO:0007669"/>
    <property type="project" value="UniProtKB-SubCell"/>
</dbReference>
<evidence type="ECO:0000256" key="3">
    <source>
        <dbReference type="ARBA" id="ARBA00022833"/>
    </source>
</evidence>
<accession>A0A1G4M834</accession>
<dbReference type="Pfam" id="PF00649">
    <property type="entry name" value="Copper-fist"/>
    <property type="match status" value="1"/>
</dbReference>
<dbReference type="InterPro" id="IPR036395">
    <property type="entry name" value="Cu_fist_DNA-bd_dom_sf"/>
</dbReference>
<dbReference type="STRING" id="4955.A0A1G4M834"/>
<dbReference type="AlphaFoldDB" id="A0A1G4M834"/>
<evidence type="ECO:0000256" key="6">
    <source>
        <dbReference type="ARBA" id="ARBA00023163"/>
    </source>
</evidence>
<keyword evidence="11" id="KW-1185">Reference proteome</keyword>
<dbReference type="OrthoDB" id="5600085at2759"/>
<evidence type="ECO:0000256" key="5">
    <source>
        <dbReference type="ARBA" id="ARBA00023015"/>
    </source>
</evidence>
<dbReference type="PANTHER" id="PTHR28088">
    <property type="entry name" value="TRANSCRIPTIONAL ACTIVATOR HAA1-RELATED"/>
    <property type="match status" value="1"/>
</dbReference>
<dbReference type="GO" id="GO:0006878">
    <property type="term" value="P:intracellular copper ion homeostasis"/>
    <property type="evidence" value="ECO:0007669"/>
    <property type="project" value="TreeGrafter"/>
</dbReference>
<dbReference type="InterPro" id="IPR001083">
    <property type="entry name" value="Cu_fist_DNA-bd_dom"/>
</dbReference>
<feature type="domain" description="Copper-fist" evidence="9">
    <location>
        <begin position="1"/>
        <end position="40"/>
    </location>
</feature>
<evidence type="ECO:0000259" key="9">
    <source>
        <dbReference type="PROSITE" id="PS50073"/>
    </source>
</evidence>
<dbReference type="SMART" id="SM01090">
    <property type="entry name" value="Copper-fist"/>
    <property type="match status" value="1"/>
</dbReference>
<feature type="region of interest" description="Disordered" evidence="8">
    <location>
        <begin position="454"/>
        <end position="535"/>
    </location>
</feature>
<evidence type="ECO:0000256" key="4">
    <source>
        <dbReference type="ARBA" id="ARBA00023008"/>
    </source>
</evidence>
<dbReference type="PANTHER" id="PTHR28088:SF5">
    <property type="entry name" value="TRANSCRIPTIONAL ACTIVATOR HAA1-RELATED"/>
    <property type="match status" value="1"/>
</dbReference>
<dbReference type="SMART" id="SM00412">
    <property type="entry name" value="Cu_FIST"/>
    <property type="match status" value="1"/>
</dbReference>
<proteinExistence type="predicted"/>
<dbReference type="InterPro" id="IPR051763">
    <property type="entry name" value="Copper_Homeo_Regul"/>
</dbReference>
<dbReference type="PROSITE" id="PS01119">
    <property type="entry name" value="COPPER_FIST_1"/>
    <property type="match status" value="1"/>
</dbReference>
<evidence type="ECO:0000256" key="7">
    <source>
        <dbReference type="ARBA" id="ARBA00023242"/>
    </source>
</evidence>
<name>A0A1G4M834_LACFM</name>
<feature type="region of interest" description="Disordered" evidence="8">
    <location>
        <begin position="103"/>
        <end position="142"/>
    </location>
</feature>
<dbReference type="PRINTS" id="PR00617">
    <property type="entry name" value="COPPERFIST"/>
</dbReference>
<dbReference type="PROSITE" id="PS50073">
    <property type="entry name" value="COPPER_FIST_2"/>
    <property type="match status" value="1"/>
</dbReference>
<sequence length="654" mass="71613">MVLINGVKYACERCIRGHRVTTCNHTDQPLMMIKPKGRPSTTCAHCKELRKNKNANPAGVCTCGRQEKKRQAQRAKEEARAKAKAREEECHCGNSEKCVCHSRRRSSRRSTTSKSKAPSVLSLPTGESTGLTAAFDPSDSGVKVSKPHVLTSLPSFHSSQSLDQDVSLATSPTMSTSFSNNNWDASSISSSLRSDSRLNLLERSHHSIGLDPLNNIKPITTSTRTRVGEVSVPLEEYVPSDINGVGNVSDLQDQSGWSNQDDTKTGLLDLFADTSNSNTNYSRMKGQHYKHYDPSSASEIPLSPDIPSAGKLTRTPSTFAERSVSAISRASFDGSLPDPARPSLSSLKSSDSLSTYLGGSQDGHHYQDMLHHSHSARNFTPGIHQVKQERPFTILGDDNESIKSVEVLSLTPSFMDIPENGKLYAPTSNPFFHHKGPVVRPRSVSIDRNHRYDQHASFHRSHSRQQSDQNQHQNEQKPNLSQHNSSTSQSQQHQKQHQPPALATTHDKFAQPGSRPQLKLSRTNDSNFSGGSINPSMLSNFDGTFSPTFKTSPLNGESSTLMDLPQTISPQDELTDRLIEPTSSFTSELDQIFGSNNNDAQSILSGPTSVYDVVNNINSDDSPVANTRSIATPSPGQPVGDINFTDLDNLMTDL</sequence>
<evidence type="ECO:0000256" key="2">
    <source>
        <dbReference type="ARBA" id="ARBA00022723"/>
    </source>
</evidence>
<feature type="compositionally biased region" description="Low complexity" evidence="8">
    <location>
        <begin position="481"/>
        <end position="493"/>
    </location>
</feature>
<dbReference type="GO" id="GO:0006879">
    <property type="term" value="P:intracellular iron ion homeostasis"/>
    <property type="evidence" value="ECO:0007669"/>
    <property type="project" value="TreeGrafter"/>
</dbReference>
<feature type="region of interest" description="Disordered" evidence="8">
    <location>
        <begin position="282"/>
        <end position="317"/>
    </location>
</feature>
<dbReference type="GO" id="GO:0045944">
    <property type="term" value="P:positive regulation of transcription by RNA polymerase II"/>
    <property type="evidence" value="ECO:0007669"/>
    <property type="project" value="TreeGrafter"/>
</dbReference>